<organism evidence="1 2">
    <name type="scientific">Taishania pollutisoli</name>
    <dbReference type="NCBI Taxonomy" id="2766479"/>
    <lineage>
        <taxon>Bacteria</taxon>
        <taxon>Pseudomonadati</taxon>
        <taxon>Bacteroidota</taxon>
        <taxon>Flavobacteriia</taxon>
        <taxon>Flavobacteriales</taxon>
        <taxon>Crocinitomicaceae</taxon>
        <taxon>Taishania</taxon>
    </lineage>
</organism>
<evidence type="ECO:0000313" key="1">
    <source>
        <dbReference type="EMBL" id="MBC9813296.1"/>
    </source>
</evidence>
<dbReference type="Proteomes" id="UP000652681">
    <property type="component" value="Unassembled WGS sequence"/>
</dbReference>
<protein>
    <submittedName>
        <fullName evidence="1">Uncharacterized protein</fullName>
    </submittedName>
</protein>
<comment type="caution">
    <text evidence="1">The sequence shown here is derived from an EMBL/GenBank/DDBJ whole genome shotgun (WGS) entry which is preliminary data.</text>
</comment>
<dbReference type="AlphaFoldDB" id="A0A8J6PK58"/>
<dbReference type="EMBL" id="JACVEL010000009">
    <property type="protein sequence ID" value="MBC9813296.1"/>
    <property type="molecule type" value="Genomic_DNA"/>
</dbReference>
<evidence type="ECO:0000313" key="2">
    <source>
        <dbReference type="Proteomes" id="UP000652681"/>
    </source>
</evidence>
<name>A0A8J6PK58_9FLAO</name>
<sequence>MANQKVFEELHPNSKRIVNLLEEKSALKQDVYEDSHTAFDQLRELVKTEVDLLKQCVEDKRIRLSIVEKSQSEFQVFIGSDVLVYQVHSNVFRLEDGHPLWESPYLQEDSSRGFFGIIHVYNFLAESFLQNRYNDPGYLIGRIFVNKDSHFFVEGRGQLGFLFKDLAQGEWRDSSIRHIIQVSFAYALEFDLFVPPYEMVQELNVGQMQSIGSNSQAATGKRLGFKLQSEDEE</sequence>
<gene>
    <name evidence="1" type="ORF">H9Y05_12530</name>
</gene>
<reference evidence="1" key="1">
    <citation type="submission" date="2020-09" db="EMBL/GenBank/DDBJ databases">
        <title>Taishania pollutisoli gen. nov., sp. nov., Isolated from Tetrabromobisphenol A-Contaminated Soil.</title>
        <authorList>
            <person name="Chen Q."/>
        </authorList>
    </citation>
    <scope>NUCLEOTIDE SEQUENCE</scope>
    <source>
        <strain evidence="1">CZZ-1</strain>
    </source>
</reference>
<accession>A0A8J6PK58</accession>
<dbReference type="RefSeq" id="WP_163492638.1">
    <property type="nucleotide sequence ID" value="NZ_JACVEL010000009.1"/>
</dbReference>
<keyword evidence="2" id="KW-1185">Reference proteome</keyword>
<proteinExistence type="predicted"/>